<keyword evidence="1" id="KW-0040">ANK repeat</keyword>
<dbReference type="OrthoDB" id="1658288at2759"/>
<protein>
    <recommendedName>
        <fullName evidence="4">Ankyrin repeat protein</fullName>
    </recommendedName>
</protein>
<dbReference type="InterPro" id="IPR036770">
    <property type="entry name" value="Ankyrin_rpt-contain_sf"/>
</dbReference>
<dbReference type="AlphaFoldDB" id="A0A9P8K1A2"/>
<sequence>MARVVTGKDTGIKVLVGANGNDRTIDIVAIHGIGAHPDDTWCKLREADLDKTRPENYVNWLDDPDMLPSIAPNARIMRYGYESAWCEPEVAGRQPSRIAPEVIKQKTTQVAKRFLLALRQARKVEQRCSPFASDDTKFDHRDVRIDHLSSSPTVLAILDARHDSDEWPGMFQSVTGLIFFGTPFRGAEGISQSEILQAALSKYQDQIQTEVLQILDPEDEERVINGVKALVNATMDPPKEQSEMLAKSIQRSMSEVIQLAFRRAEITEHITGTVGRGPQVSRHHEKGDIERITAMIKINTSVQVNERTQHRIATRSLGPLITETYKDSTSMAYGMFEMKTIKRKIANGKHVSLESVITFTASRTQYKEFLLSMHLLQLYGNQSATVMPATIIMHGKISYNHPIFQAIIQGNYDTFTRLIDDRSARIWDRDPEGRSLLIYAITFSQVDVVRYLVQHGINVNDRGKRVASEIVPRTLNSDINRIPSDAVKIAASIDMYLIVDAAQEEAEEVAYQNSYECRPLHDLFAIQRLLLEAGFDPQQEVMQDCYRTSDNYCPLDRVIIDGTHAILKCILDQSQYTIYLSEEHFTQCARRSTIDTWEKLRLLWSRGAMREFKGNIRSHIFRCMPEQLDKTMITLDTHHTLDKLLEHKVKDSKMHHEQIDLDGQVRPSTTDCHDVGHDLDDQVQLSATDDIHDDLCRLLRSLTEYSDDTMQQDSIYCAVRRALLRNDWYRNWMRQHPQKPSVYSISYTPFHHLSWLRSKSSVPRTRTACPLKSDEINPQDRDNTDWCKYFSMDEWPDMSPQEKSIIAHGALVNRWRYGSGRIETLAWSPEGEIHIRWSSDPFDEQSSDWCSDVSVQPSDTADSNSNKVGALPDNWLWQKVPEQSDCVQQKDIYVEHCHEQGFGMGSSHNDQYLPPSTHPDVLQEDLATALLRS</sequence>
<feature type="repeat" description="ANK" evidence="1">
    <location>
        <begin position="432"/>
        <end position="464"/>
    </location>
</feature>
<dbReference type="SMART" id="SM00248">
    <property type="entry name" value="ANK"/>
    <property type="match status" value="1"/>
</dbReference>
<organism evidence="2 3">
    <name type="scientific">Aureobasidium melanogenum</name>
    <name type="common">Aureobasidium pullulans var. melanogenum</name>
    <dbReference type="NCBI Taxonomy" id="46634"/>
    <lineage>
        <taxon>Eukaryota</taxon>
        <taxon>Fungi</taxon>
        <taxon>Dikarya</taxon>
        <taxon>Ascomycota</taxon>
        <taxon>Pezizomycotina</taxon>
        <taxon>Dothideomycetes</taxon>
        <taxon>Dothideomycetidae</taxon>
        <taxon>Dothideales</taxon>
        <taxon>Saccotheciaceae</taxon>
        <taxon>Aureobasidium</taxon>
    </lineage>
</organism>
<comment type="caution">
    <text evidence="2">The sequence shown here is derived from an EMBL/GenBank/DDBJ whole genome shotgun (WGS) entry which is preliminary data.</text>
</comment>
<dbReference type="EMBL" id="JAHFYH010000144">
    <property type="protein sequence ID" value="KAH0211180.1"/>
    <property type="molecule type" value="Genomic_DNA"/>
</dbReference>
<proteinExistence type="predicted"/>
<dbReference type="PANTHER" id="PTHR48182">
    <property type="entry name" value="PROTEIN SERAC1"/>
    <property type="match status" value="1"/>
</dbReference>
<accession>A0A9P8K1A2</accession>
<dbReference type="SUPFAM" id="SSF48403">
    <property type="entry name" value="Ankyrin repeat"/>
    <property type="match status" value="1"/>
</dbReference>
<dbReference type="Pfam" id="PF12796">
    <property type="entry name" value="Ank_2"/>
    <property type="match status" value="1"/>
</dbReference>
<dbReference type="Gene3D" id="1.25.40.20">
    <property type="entry name" value="Ankyrin repeat-containing domain"/>
    <property type="match status" value="1"/>
</dbReference>
<reference evidence="2" key="2">
    <citation type="submission" date="2021-08" db="EMBL/GenBank/DDBJ databases">
        <authorList>
            <person name="Gostincar C."/>
            <person name="Sun X."/>
            <person name="Song Z."/>
            <person name="Gunde-Cimerman N."/>
        </authorList>
    </citation>
    <scope>NUCLEOTIDE SEQUENCE</scope>
    <source>
        <strain evidence="2">EXF-8016</strain>
    </source>
</reference>
<evidence type="ECO:0000313" key="3">
    <source>
        <dbReference type="Proteomes" id="UP000767238"/>
    </source>
</evidence>
<dbReference type="InterPro" id="IPR052374">
    <property type="entry name" value="SERAC1"/>
</dbReference>
<gene>
    <name evidence="2" type="ORF">KCV03_g9800</name>
</gene>
<dbReference type="Proteomes" id="UP000767238">
    <property type="component" value="Unassembled WGS sequence"/>
</dbReference>
<dbReference type="PANTHER" id="PTHR48182:SF3">
    <property type="entry name" value="DUF676 DOMAIN-CONTAINING PROTEIN"/>
    <property type="match status" value="1"/>
</dbReference>
<dbReference type="InterPro" id="IPR002110">
    <property type="entry name" value="Ankyrin_rpt"/>
</dbReference>
<evidence type="ECO:0008006" key="4">
    <source>
        <dbReference type="Google" id="ProtNLM"/>
    </source>
</evidence>
<name>A0A9P8K1A2_AURME</name>
<reference evidence="2" key="1">
    <citation type="journal article" date="2021" name="J Fungi (Basel)">
        <title>Virulence traits and population genomics of the black yeast Aureobasidium melanogenum.</title>
        <authorList>
            <person name="Cernosa A."/>
            <person name="Sun X."/>
            <person name="Gostincar C."/>
            <person name="Fang C."/>
            <person name="Gunde-Cimerman N."/>
            <person name="Song Z."/>
        </authorList>
    </citation>
    <scope>NUCLEOTIDE SEQUENCE</scope>
    <source>
        <strain evidence="2">EXF-8016</strain>
    </source>
</reference>
<dbReference type="PROSITE" id="PS50297">
    <property type="entry name" value="ANK_REP_REGION"/>
    <property type="match status" value="1"/>
</dbReference>
<evidence type="ECO:0000256" key="1">
    <source>
        <dbReference type="PROSITE-ProRule" id="PRU00023"/>
    </source>
</evidence>
<feature type="non-terminal residue" evidence="2">
    <location>
        <position position="1"/>
    </location>
</feature>
<evidence type="ECO:0000313" key="2">
    <source>
        <dbReference type="EMBL" id="KAH0211180.1"/>
    </source>
</evidence>
<dbReference type="PROSITE" id="PS50088">
    <property type="entry name" value="ANK_REPEAT"/>
    <property type="match status" value="1"/>
</dbReference>